<gene>
    <name evidence="2" type="ORF">DILT_LOCUS12918</name>
</gene>
<name>A0A3P7M529_DIBLA</name>
<evidence type="ECO:0000313" key="2">
    <source>
        <dbReference type="EMBL" id="VDN17408.1"/>
    </source>
</evidence>
<evidence type="ECO:0000256" key="1">
    <source>
        <dbReference type="SAM" id="MobiDB-lite"/>
    </source>
</evidence>
<dbReference type="AlphaFoldDB" id="A0A3P7M529"/>
<sequence length="187" mass="20907">MLGYVYSEPVDSARKSTRRRSGSQLLYASTDSRPFHSSKEEVRKKLDFWSELRKWHKPVAAEETPDLSKTTDGIPDDENDEASAEQSYADDEVTINPRTLTLHEDGAPVVTPGRPQSPETSQLDSAPVLFCTSRLFKHLEAVSSEGLSTSFTFSPPINLLVCSSALPPYYRVLHQPFNCQYIPVPCD</sequence>
<evidence type="ECO:0000313" key="3">
    <source>
        <dbReference type="Proteomes" id="UP000281553"/>
    </source>
</evidence>
<feature type="region of interest" description="Disordered" evidence="1">
    <location>
        <begin position="60"/>
        <end position="123"/>
    </location>
</feature>
<protein>
    <submittedName>
        <fullName evidence="2">Uncharacterized protein</fullName>
    </submittedName>
</protein>
<accession>A0A3P7M529</accession>
<proteinExistence type="predicted"/>
<keyword evidence="3" id="KW-1185">Reference proteome</keyword>
<reference evidence="2 3" key="1">
    <citation type="submission" date="2018-11" db="EMBL/GenBank/DDBJ databases">
        <authorList>
            <consortium name="Pathogen Informatics"/>
        </authorList>
    </citation>
    <scope>NUCLEOTIDE SEQUENCE [LARGE SCALE GENOMIC DNA]</scope>
</reference>
<feature type="compositionally biased region" description="Polar residues" evidence="1">
    <location>
        <begin position="22"/>
        <end position="32"/>
    </location>
</feature>
<feature type="region of interest" description="Disordered" evidence="1">
    <location>
        <begin position="1"/>
        <end position="40"/>
    </location>
</feature>
<dbReference type="EMBL" id="UYRU01068162">
    <property type="protein sequence ID" value="VDN17408.1"/>
    <property type="molecule type" value="Genomic_DNA"/>
</dbReference>
<feature type="compositionally biased region" description="Acidic residues" evidence="1">
    <location>
        <begin position="74"/>
        <end position="93"/>
    </location>
</feature>
<organism evidence="2 3">
    <name type="scientific">Dibothriocephalus latus</name>
    <name type="common">Fish tapeworm</name>
    <name type="synonym">Diphyllobothrium latum</name>
    <dbReference type="NCBI Taxonomy" id="60516"/>
    <lineage>
        <taxon>Eukaryota</taxon>
        <taxon>Metazoa</taxon>
        <taxon>Spiralia</taxon>
        <taxon>Lophotrochozoa</taxon>
        <taxon>Platyhelminthes</taxon>
        <taxon>Cestoda</taxon>
        <taxon>Eucestoda</taxon>
        <taxon>Diphyllobothriidea</taxon>
        <taxon>Diphyllobothriidae</taxon>
        <taxon>Dibothriocephalus</taxon>
    </lineage>
</organism>
<dbReference type="OrthoDB" id="10589787at2759"/>
<dbReference type="Proteomes" id="UP000281553">
    <property type="component" value="Unassembled WGS sequence"/>
</dbReference>